<dbReference type="GO" id="GO:0000155">
    <property type="term" value="F:phosphorelay sensor kinase activity"/>
    <property type="evidence" value="ECO:0007669"/>
    <property type="project" value="InterPro"/>
</dbReference>
<evidence type="ECO:0000256" key="1">
    <source>
        <dbReference type="ARBA" id="ARBA00000085"/>
    </source>
</evidence>
<evidence type="ECO:0000256" key="2">
    <source>
        <dbReference type="ARBA" id="ARBA00004651"/>
    </source>
</evidence>
<keyword evidence="5" id="KW-0597">Phosphoprotein</keyword>
<comment type="subcellular location">
    <subcellularLocation>
        <location evidence="2">Cell membrane</location>
        <topology evidence="2">Multi-pass membrane protein</topology>
    </subcellularLocation>
</comment>
<organism evidence="13 14">
    <name type="scientific">Albibacterium bauzanense</name>
    <dbReference type="NCBI Taxonomy" id="653929"/>
    <lineage>
        <taxon>Bacteria</taxon>
        <taxon>Pseudomonadati</taxon>
        <taxon>Bacteroidota</taxon>
        <taxon>Sphingobacteriia</taxon>
        <taxon>Sphingobacteriales</taxon>
        <taxon>Sphingobacteriaceae</taxon>
        <taxon>Albibacterium</taxon>
    </lineage>
</organism>
<keyword evidence="4" id="KW-1003">Cell membrane</keyword>
<dbReference type="InterPro" id="IPR050351">
    <property type="entry name" value="BphY/WalK/GraS-like"/>
</dbReference>
<gene>
    <name evidence="13" type="ORF">C8N28_0717</name>
</gene>
<dbReference type="GO" id="GO:0004721">
    <property type="term" value="F:phosphoprotein phosphatase activity"/>
    <property type="evidence" value="ECO:0007669"/>
    <property type="project" value="TreeGrafter"/>
</dbReference>
<keyword evidence="6" id="KW-0808">Transferase</keyword>
<dbReference type="SUPFAM" id="SSF47384">
    <property type="entry name" value="Homodimeric domain of signal transducing histidine kinase"/>
    <property type="match status" value="1"/>
</dbReference>
<dbReference type="SMART" id="SM00387">
    <property type="entry name" value="HATPase_c"/>
    <property type="match status" value="1"/>
</dbReference>
<feature type="transmembrane region" description="Helical" evidence="11">
    <location>
        <begin position="209"/>
        <end position="228"/>
    </location>
</feature>
<evidence type="ECO:0000256" key="11">
    <source>
        <dbReference type="SAM" id="Phobius"/>
    </source>
</evidence>
<dbReference type="InterPro" id="IPR004358">
    <property type="entry name" value="Sig_transdc_His_kin-like_C"/>
</dbReference>
<dbReference type="AlphaFoldDB" id="A0A4V2PYC0"/>
<keyword evidence="10 11" id="KW-0472">Membrane</keyword>
<dbReference type="PANTHER" id="PTHR45453:SF2">
    <property type="entry name" value="HISTIDINE KINASE"/>
    <property type="match status" value="1"/>
</dbReference>
<dbReference type="GO" id="GO:0016036">
    <property type="term" value="P:cellular response to phosphate starvation"/>
    <property type="evidence" value="ECO:0007669"/>
    <property type="project" value="TreeGrafter"/>
</dbReference>
<evidence type="ECO:0000256" key="9">
    <source>
        <dbReference type="ARBA" id="ARBA00022989"/>
    </source>
</evidence>
<dbReference type="SMART" id="SM00388">
    <property type="entry name" value="HisKA"/>
    <property type="match status" value="1"/>
</dbReference>
<evidence type="ECO:0000313" key="14">
    <source>
        <dbReference type="Proteomes" id="UP000294616"/>
    </source>
</evidence>
<dbReference type="PROSITE" id="PS50109">
    <property type="entry name" value="HIS_KIN"/>
    <property type="match status" value="1"/>
</dbReference>
<dbReference type="EC" id="2.7.13.3" evidence="3"/>
<comment type="caution">
    <text evidence="13">The sequence shown here is derived from an EMBL/GenBank/DDBJ whole genome shotgun (WGS) entry which is preliminary data.</text>
</comment>
<protein>
    <recommendedName>
        <fullName evidence="3">histidine kinase</fullName>
        <ecNumber evidence="3">2.7.13.3</ecNumber>
    </recommendedName>
</protein>
<proteinExistence type="predicted"/>
<dbReference type="SUPFAM" id="SSF55874">
    <property type="entry name" value="ATPase domain of HSP90 chaperone/DNA topoisomerase II/histidine kinase"/>
    <property type="match status" value="1"/>
</dbReference>
<dbReference type="PANTHER" id="PTHR45453">
    <property type="entry name" value="PHOSPHATE REGULON SENSOR PROTEIN PHOR"/>
    <property type="match status" value="1"/>
</dbReference>
<feature type="domain" description="Histidine kinase" evidence="12">
    <location>
        <begin position="249"/>
        <end position="463"/>
    </location>
</feature>
<keyword evidence="7 11" id="KW-0812">Transmembrane</keyword>
<reference evidence="13 14" key="1">
    <citation type="submission" date="2019-03" db="EMBL/GenBank/DDBJ databases">
        <title>Genomic Encyclopedia of Archaeal and Bacterial Type Strains, Phase II (KMG-II): from individual species to whole genera.</title>
        <authorList>
            <person name="Goeker M."/>
        </authorList>
    </citation>
    <scope>NUCLEOTIDE SEQUENCE [LARGE SCALE GENOMIC DNA]</scope>
    <source>
        <strain evidence="13 14">DSM 22554</strain>
    </source>
</reference>
<evidence type="ECO:0000256" key="3">
    <source>
        <dbReference type="ARBA" id="ARBA00012438"/>
    </source>
</evidence>
<evidence type="ECO:0000313" key="13">
    <source>
        <dbReference type="EMBL" id="TCK85411.1"/>
    </source>
</evidence>
<dbReference type="Proteomes" id="UP000294616">
    <property type="component" value="Unassembled WGS sequence"/>
</dbReference>
<keyword evidence="8 13" id="KW-0418">Kinase</keyword>
<evidence type="ECO:0000256" key="4">
    <source>
        <dbReference type="ARBA" id="ARBA00022475"/>
    </source>
</evidence>
<dbReference type="RefSeq" id="WP_132221590.1">
    <property type="nucleotide sequence ID" value="NZ_SMGO01000001.1"/>
</dbReference>
<dbReference type="InterPro" id="IPR005467">
    <property type="entry name" value="His_kinase_dom"/>
</dbReference>
<dbReference type="InterPro" id="IPR003594">
    <property type="entry name" value="HATPase_dom"/>
</dbReference>
<dbReference type="CDD" id="cd00082">
    <property type="entry name" value="HisKA"/>
    <property type="match status" value="1"/>
</dbReference>
<evidence type="ECO:0000256" key="6">
    <source>
        <dbReference type="ARBA" id="ARBA00022679"/>
    </source>
</evidence>
<dbReference type="GO" id="GO:0005886">
    <property type="term" value="C:plasma membrane"/>
    <property type="evidence" value="ECO:0007669"/>
    <property type="project" value="UniProtKB-SubCell"/>
</dbReference>
<name>A0A4V2PYC0_9SPHI</name>
<evidence type="ECO:0000256" key="7">
    <source>
        <dbReference type="ARBA" id="ARBA00022692"/>
    </source>
</evidence>
<dbReference type="OrthoDB" id="921707at2"/>
<dbReference type="EMBL" id="SMGO01000001">
    <property type="protein sequence ID" value="TCK85411.1"/>
    <property type="molecule type" value="Genomic_DNA"/>
</dbReference>
<accession>A0A4V2PYC0</accession>
<dbReference type="Gene3D" id="1.10.287.130">
    <property type="match status" value="1"/>
</dbReference>
<dbReference type="InterPro" id="IPR003661">
    <property type="entry name" value="HisK_dim/P_dom"/>
</dbReference>
<keyword evidence="14" id="KW-1185">Reference proteome</keyword>
<sequence>MSSTIKLYKVIALLSLAILIFVQSRLVYNTVILNNKQYYLNEKAAISESYNQIIHNDKLFPGGQSIIDGYINPKLPELEFLYYNNRKEFTKKAQLISDSLFQKLRQSSNMDRVIRHIVIENQLKEDLHYALVIEKLKITFDGTEFIDLFDRKPSNELSSVISGDLIDLNPQNLITSLKVSSAEPNTYSLVFLLHVDTKNRIQAILKSSLSTFILSFISIVLVIGIYFLTYKNWLKQKALSEIRSDFINNITHEFNTPIATILVANKSLQRKNIDDDNKTLLTNVIERQSLRLKTFVSQVVDTVKFNKKQIKKTNLELIGFINEITQEYELKKDRNVVFSNNFDNYEGVIIKADRFLLITLLNNIIDNAIKHNLSSSKLIHFGIKKNNNEIRLYITDNGVGIPKNLRKKVFEKFYQADIRKSNGGLGLGLFYVNEIIKMHEWQLEIQSKEGHYTTFCIIIKKTTL</sequence>
<evidence type="ECO:0000259" key="12">
    <source>
        <dbReference type="PROSITE" id="PS50109"/>
    </source>
</evidence>
<evidence type="ECO:0000256" key="5">
    <source>
        <dbReference type="ARBA" id="ARBA00022553"/>
    </source>
</evidence>
<comment type="catalytic activity">
    <reaction evidence="1">
        <text>ATP + protein L-histidine = ADP + protein N-phospho-L-histidine.</text>
        <dbReference type="EC" id="2.7.13.3"/>
    </reaction>
</comment>
<keyword evidence="9 11" id="KW-1133">Transmembrane helix</keyword>
<dbReference type="InterPro" id="IPR036890">
    <property type="entry name" value="HATPase_C_sf"/>
</dbReference>
<evidence type="ECO:0000256" key="10">
    <source>
        <dbReference type="ARBA" id="ARBA00023136"/>
    </source>
</evidence>
<dbReference type="CDD" id="cd00075">
    <property type="entry name" value="HATPase"/>
    <property type="match status" value="1"/>
</dbReference>
<dbReference type="InterPro" id="IPR036097">
    <property type="entry name" value="HisK_dim/P_sf"/>
</dbReference>
<evidence type="ECO:0000256" key="8">
    <source>
        <dbReference type="ARBA" id="ARBA00022777"/>
    </source>
</evidence>
<dbReference type="Pfam" id="PF02518">
    <property type="entry name" value="HATPase_c"/>
    <property type="match status" value="1"/>
</dbReference>
<dbReference type="Pfam" id="PF00512">
    <property type="entry name" value="HisKA"/>
    <property type="match status" value="1"/>
</dbReference>
<dbReference type="Gene3D" id="3.30.565.10">
    <property type="entry name" value="Histidine kinase-like ATPase, C-terminal domain"/>
    <property type="match status" value="1"/>
</dbReference>
<dbReference type="PRINTS" id="PR00344">
    <property type="entry name" value="BCTRLSENSOR"/>
</dbReference>